<dbReference type="Pfam" id="PF00854">
    <property type="entry name" value="PTR2"/>
    <property type="match status" value="1"/>
</dbReference>
<evidence type="ECO:0000313" key="7">
    <source>
        <dbReference type="EMBL" id="EXB83507.1"/>
    </source>
</evidence>
<keyword evidence="8" id="KW-1185">Reference proteome</keyword>
<keyword evidence="4 6" id="KW-1133">Transmembrane helix</keyword>
<dbReference type="GO" id="GO:0022857">
    <property type="term" value="F:transmembrane transporter activity"/>
    <property type="evidence" value="ECO:0007669"/>
    <property type="project" value="InterPro"/>
</dbReference>
<evidence type="ECO:0000256" key="3">
    <source>
        <dbReference type="ARBA" id="ARBA00022692"/>
    </source>
</evidence>
<organism evidence="7 8">
    <name type="scientific">Morus notabilis</name>
    <dbReference type="NCBI Taxonomy" id="981085"/>
    <lineage>
        <taxon>Eukaryota</taxon>
        <taxon>Viridiplantae</taxon>
        <taxon>Streptophyta</taxon>
        <taxon>Embryophyta</taxon>
        <taxon>Tracheophyta</taxon>
        <taxon>Spermatophyta</taxon>
        <taxon>Magnoliopsida</taxon>
        <taxon>eudicotyledons</taxon>
        <taxon>Gunneridae</taxon>
        <taxon>Pentapetalae</taxon>
        <taxon>rosids</taxon>
        <taxon>fabids</taxon>
        <taxon>Rosales</taxon>
        <taxon>Moraceae</taxon>
        <taxon>Moreae</taxon>
        <taxon>Morus</taxon>
    </lineage>
</organism>
<dbReference type="Proteomes" id="UP000030645">
    <property type="component" value="Unassembled WGS sequence"/>
</dbReference>
<keyword evidence="5 6" id="KW-0472">Membrane</keyword>
<feature type="transmembrane region" description="Helical" evidence="6">
    <location>
        <begin position="177"/>
        <end position="199"/>
    </location>
</feature>
<dbReference type="Gene3D" id="1.20.1250.20">
    <property type="entry name" value="MFS general substrate transporter like domains"/>
    <property type="match status" value="2"/>
</dbReference>
<dbReference type="InterPro" id="IPR036259">
    <property type="entry name" value="MFS_trans_sf"/>
</dbReference>
<gene>
    <name evidence="7" type="ORF">L484_002742</name>
</gene>
<feature type="transmembrane region" description="Helical" evidence="6">
    <location>
        <begin position="63"/>
        <end position="83"/>
    </location>
</feature>
<name>W9RLD1_9ROSA</name>
<evidence type="ECO:0000313" key="8">
    <source>
        <dbReference type="Proteomes" id="UP000030645"/>
    </source>
</evidence>
<dbReference type="EMBL" id="KE344884">
    <property type="protein sequence ID" value="EXB83507.1"/>
    <property type="molecule type" value="Genomic_DNA"/>
</dbReference>
<feature type="transmembrane region" description="Helical" evidence="6">
    <location>
        <begin position="219"/>
        <end position="237"/>
    </location>
</feature>
<feature type="transmembrane region" description="Helical" evidence="6">
    <location>
        <begin position="28"/>
        <end position="51"/>
    </location>
</feature>
<dbReference type="PANTHER" id="PTHR11654">
    <property type="entry name" value="OLIGOPEPTIDE TRANSPORTER-RELATED"/>
    <property type="match status" value="1"/>
</dbReference>
<evidence type="ECO:0000256" key="4">
    <source>
        <dbReference type="ARBA" id="ARBA00022989"/>
    </source>
</evidence>
<dbReference type="eggNOG" id="KOG1237">
    <property type="taxonomic scope" value="Eukaryota"/>
</dbReference>
<evidence type="ECO:0000256" key="6">
    <source>
        <dbReference type="SAM" id="Phobius"/>
    </source>
</evidence>
<dbReference type="GO" id="GO:0016020">
    <property type="term" value="C:membrane"/>
    <property type="evidence" value="ECO:0007669"/>
    <property type="project" value="UniProtKB-SubCell"/>
</dbReference>
<evidence type="ECO:0000256" key="2">
    <source>
        <dbReference type="ARBA" id="ARBA00005982"/>
    </source>
</evidence>
<proteinExistence type="inferred from homology"/>
<dbReference type="AlphaFoldDB" id="W9RLD1"/>
<keyword evidence="3 6" id="KW-0812">Transmembrane</keyword>
<evidence type="ECO:0000256" key="5">
    <source>
        <dbReference type="ARBA" id="ARBA00023136"/>
    </source>
</evidence>
<feature type="transmembrane region" description="Helical" evidence="6">
    <location>
        <begin position="258"/>
        <end position="275"/>
    </location>
</feature>
<accession>W9RLD1</accession>
<protein>
    <submittedName>
        <fullName evidence="7">Putative peptide transporter</fullName>
    </submittedName>
</protein>
<comment type="similarity">
    <text evidence="2">Belongs to the major facilitator superfamily. Proton-dependent oligopeptide transporter (POT/PTR) (TC 2.A.17) family.</text>
</comment>
<dbReference type="InterPro" id="IPR000109">
    <property type="entry name" value="POT_fam"/>
</dbReference>
<evidence type="ECO:0000256" key="1">
    <source>
        <dbReference type="ARBA" id="ARBA00004141"/>
    </source>
</evidence>
<comment type="subcellular location">
    <subcellularLocation>
        <location evidence="1">Membrane</location>
        <topology evidence="1">Multi-pass membrane protein</topology>
    </subcellularLocation>
</comment>
<reference evidence="8" key="1">
    <citation type="submission" date="2013-01" db="EMBL/GenBank/DDBJ databases">
        <title>Draft Genome Sequence of a Mulberry Tree, Morus notabilis C.K. Schneid.</title>
        <authorList>
            <person name="He N."/>
            <person name="Zhao S."/>
        </authorList>
    </citation>
    <scope>NUCLEOTIDE SEQUENCE</scope>
</reference>
<sequence length="299" mass="33191">MEISLDPMKTTQERQAAKKKSGLRTMPFIIANVIFEKVASIGLHANMIMYLRKEYHLDVATGVNILFLWGALSNFTPIIGAFLSDSHLGRFRVIALGTLATLLVDKNLFVGFGRVVSAAWKNRNLSLPGEDFEGWFLNKACIIRNPEKDLTSEGLSSQPWSLCTVKQVEELKSLLKILPIWSTGIFIAATISQHSLYLIQANATNRHVTPQFQIPAGSFVVFTILTMILTIAVYDRAIDPILSRHTRQPRGLTFKQRMGIGLAISCLATTVAALVESKRRKQGINGEIMSAGEIFIKMT</sequence>